<organism evidence="1 2">
    <name type="scientific">Digitaria exilis</name>
    <dbReference type="NCBI Taxonomy" id="1010633"/>
    <lineage>
        <taxon>Eukaryota</taxon>
        <taxon>Viridiplantae</taxon>
        <taxon>Streptophyta</taxon>
        <taxon>Embryophyta</taxon>
        <taxon>Tracheophyta</taxon>
        <taxon>Spermatophyta</taxon>
        <taxon>Magnoliopsida</taxon>
        <taxon>Liliopsida</taxon>
        <taxon>Poales</taxon>
        <taxon>Poaceae</taxon>
        <taxon>PACMAD clade</taxon>
        <taxon>Panicoideae</taxon>
        <taxon>Panicodae</taxon>
        <taxon>Paniceae</taxon>
        <taxon>Anthephorinae</taxon>
        <taxon>Digitaria</taxon>
    </lineage>
</organism>
<dbReference type="EMBL" id="JACEFO010001605">
    <property type="protein sequence ID" value="KAF8731669.1"/>
    <property type="molecule type" value="Genomic_DNA"/>
</dbReference>
<keyword evidence="2" id="KW-1185">Reference proteome</keyword>
<evidence type="ECO:0000313" key="1">
    <source>
        <dbReference type="EMBL" id="KAF8731669.1"/>
    </source>
</evidence>
<protein>
    <submittedName>
        <fullName evidence="1">Uncharacterized protein</fullName>
    </submittedName>
</protein>
<proteinExistence type="predicted"/>
<accession>A0A835KL36</accession>
<dbReference type="AlphaFoldDB" id="A0A835KL36"/>
<evidence type="ECO:0000313" key="2">
    <source>
        <dbReference type="Proteomes" id="UP000636709"/>
    </source>
</evidence>
<gene>
    <name evidence="1" type="ORF">HU200_015597</name>
</gene>
<reference evidence="1" key="1">
    <citation type="submission" date="2020-07" db="EMBL/GenBank/DDBJ databases">
        <title>Genome sequence and genetic diversity analysis of an under-domesticated orphan crop, white fonio (Digitaria exilis).</title>
        <authorList>
            <person name="Bennetzen J.L."/>
            <person name="Chen S."/>
            <person name="Ma X."/>
            <person name="Wang X."/>
            <person name="Yssel A.E.J."/>
            <person name="Chaluvadi S.R."/>
            <person name="Johnson M."/>
            <person name="Gangashetty P."/>
            <person name="Hamidou F."/>
            <person name="Sanogo M.D."/>
            <person name="Zwaenepoel A."/>
            <person name="Wallace J."/>
            <person name="Van De Peer Y."/>
            <person name="Van Deynze A."/>
        </authorList>
    </citation>
    <scope>NUCLEOTIDE SEQUENCE</scope>
    <source>
        <tissue evidence="1">Leaves</tissue>
    </source>
</reference>
<sequence>MAIALSPWAIKSIDQMQRAFLWRGTEMAAGGHCMLAWPRVILEYLQVWDLVTTVALHCDTQDRALWRWTPNQQFSTASAYQAFFIGQYATPGAKVIASSSCGLPCMTAVGQQIDGNAMAYNQMIFAFSQSKSPMSAHPPAVPMSCPILWQQPCPDIPHDGVPGFVLADHRRQCLVLTSASTARAPSTYRRIREAL</sequence>
<dbReference type="Proteomes" id="UP000636709">
    <property type="component" value="Unassembled WGS sequence"/>
</dbReference>
<comment type="caution">
    <text evidence="1">The sequence shown here is derived from an EMBL/GenBank/DDBJ whole genome shotgun (WGS) entry which is preliminary data.</text>
</comment>
<dbReference type="OrthoDB" id="691901at2759"/>
<name>A0A835KL36_9POAL</name>